<keyword evidence="4" id="KW-0067">ATP-binding</keyword>
<sequence length="354" mass="37442">MPFNPLNALLGLFSHDVAIDLGTANTLVMVKGRGIVIDEPSVVAIDRVNKKILAIGADAKRMVGRTPADIVAVRPLRNGVISDFAVTEKMLHYFIRSVHDRFGFGLPRPRVAVGIPSGVTEVEKRAVRDAVINAGARAAYLVEEPMAAAIGAGLPVMEPGGSMIVDIGGGTTEVAVISMGGIVVSTSIRTAGDEMDLEIVSYARQVHNMLIGERTAEEVKIEAGSAYPLEHEVTVELKGRDLATGLPKSVEVSSVEIRDALSGSVGAIVDAVRQTIEATPPELVADIMSRGIVLAGGGALLRGLDRRLAQETRFPVYVGEDPLTCVVRGAGEVLEEAAILKKVQARLNTRKAPH</sequence>
<evidence type="ECO:0000256" key="5">
    <source>
        <dbReference type="ARBA" id="ARBA00022960"/>
    </source>
</evidence>
<evidence type="ECO:0000256" key="3">
    <source>
        <dbReference type="ARBA" id="ARBA00022741"/>
    </source>
</evidence>
<dbReference type="InterPro" id="IPR056546">
    <property type="entry name" value="MreB_MamK-like"/>
</dbReference>
<evidence type="ECO:0008006" key="8">
    <source>
        <dbReference type="Google" id="ProtNLM"/>
    </source>
</evidence>
<comment type="subcellular location">
    <subcellularLocation>
        <location evidence="1">Cytoplasm</location>
    </subcellularLocation>
</comment>
<keyword evidence="2" id="KW-0963">Cytoplasm</keyword>
<comment type="similarity">
    <text evidence="6">Belongs to the FtsA/MreB family.</text>
</comment>
<proteinExistence type="inferred from homology"/>
<dbReference type="PANTHER" id="PTHR42749:SF1">
    <property type="entry name" value="CELL SHAPE-DETERMINING PROTEIN MREB"/>
    <property type="match status" value="1"/>
</dbReference>
<comment type="caution">
    <text evidence="7">The sequence shown here is derived from an EMBL/GenBank/DDBJ whole genome shotgun (WGS) entry which is preliminary data.</text>
</comment>
<reference evidence="7" key="1">
    <citation type="journal article" date="2015" name="Nature">
        <title>Complex archaea that bridge the gap between prokaryotes and eukaryotes.</title>
        <authorList>
            <person name="Spang A."/>
            <person name="Saw J.H."/>
            <person name="Jorgensen S.L."/>
            <person name="Zaremba-Niedzwiedzka K."/>
            <person name="Martijn J."/>
            <person name="Lind A.E."/>
            <person name="van Eijk R."/>
            <person name="Schleper C."/>
            <person name="Guy L."/>
            <person name="Ettema T.J."/>
        </authorList>
    </citation>
    <scope>NUCLEOTIDE SEQUENCE</scope>
</reference>
<dbReference type="AlphaFoldDB" id="A0A0F9E2L0"/>
<dbReference type="Pfam" id="PF06723">
    <property type="entry name" value="MreB_Mbl"/>
    <property type="match status" value="1"/>
</dbReference>
<dbReference type="SUPFAM" id="SSF53067">
    <property type="entry name" value="Actin-like ATPase domain"/>
    <property type="match status" value="2"/>
</dbReference>
<evidence type="ECO:0000256" key="2">
    <source>
        <dbReference type="ARBA" id="ARBA00022490"/>
    </source>
</evidence>
<evidence type="ECO:0000256" key="1">
    <source>
        <dbReference type="ARBA" id="ARBA00004496"/>
    </source>
</evidence>
<dbReference type="CDD" id="cd10225">
    <property type="entry name" value="ASKHA_NBD_MreB-like"/>
    <property type="match status" value="1"/>
</dbReference>
<evidence type="ECO:0000256" key="4">
    <source>
        <dbReference type="ARBA" id="ARBA00022840"/>
    </source>
</evidence>
<dbReference type="GO" id="GO:0000902">
    <property type="term" value="P:cell morphogenesis"/>
    <property type="evidence" value="ECO:0007669"/>
    <property type="project" value="InterPro"/>
</dbReference>
<keyword evidence="3" id="KW-0547">Nucleotide-binding</keyword>
<keyword evidence="5" id="KW-0133">Cell shape</keyword>
<dbReference type="InterPro" id="IPR004753">
    <property type="entry name" value="MreB"/>
</dbReference>
<organism evidence="7">
    <name type="scientific">marine sediment metagenome</name>
    <dbReference type="NCBI Taxonomy" id="412755"/>
    <lineage>
        <taxon>unclassified sequences</taxon>
        <taxon>metagenomes</taxon>
        <taxon>ecological metagenomes</taxon>
    </lineage>
</organism>
<protein>
    <recommendedName>
        <fullName evidence="8">Cell shape-determining protein MreB</fullName>
    </recommendedName>
</protein>
<dbReference type="InterPro" id="IPR043129">
    <property type="entry name" value="ATPase_NBD"/>
</dbReference>
<dbReference type="HAMAP" id="MF_02207">
    <property type="entry name" value="MreB"/>
    <property type="match status" value="1"/>
</dbReference>
<name>A0A0F9E2L0_9ZZZZ</name>
<evidence type="ECO:0000313" key="7">
    <source>
        <dbReference type="EMBL" id="KKL68243.1"/>
    </source>
</evidence>
<dbReference type="GO" id="GO:0005524">
    <property type="term" value="F:ATP binding"/>
    <property type="evidence" value="ECO:0007669"/>
    <property type="project" value="UniProtKB-KW"/>
</dbReference>
<dbReference type="EMBL" id="LAZR01026592">
    <property type="protein sequence ID" value="KKL68243.1"/>
    <property type="molecule type" value="Genomic_DNA"/>
</dbReference>
<dbReference type="Gene3D" id="3.30.420.40">
    <property type="match status" value="2"/>
</dbReference>
<dbReference type="GO" id="GO:0005737">
    <property type="term" value="C:cytoplasm"/>
    <property type="evidence" value="ECO:0007669"/>
    <property type="project" value="UniProtKB-SubCell"/>
</dbReference>
<evidence type="ECO:0000256" key="6">
    <source>
        <dbReference type="ARBA" id="ARBA00023458"/>
    </source>
</evidence>
<gene>
    <name evidence="7" type="ORF">LCGC14_2126940</name>
</gene>
<dbReference type="PRINTS" id="PR01652">
    <property type="entry name" value="SHAPEPROTEIN"/>
</dbReference>
<dbReference type="NCBIfam" id="NF010539">
    <property type="entry name" value="PRK13927.1"/>
    <property type="match status" value="1"/>
</dbReference>
<dbReference type="GO" id="GO:0008360">
    <property type="term" value="P:regulation of cell shape"/>
    <property type="evidence" value="ECO:0007669"/>
    <property type="project" value="UniProtKB-KW"/>
</dbReference>
<accession>A0A0F9E2L0</accession>
<dbReference type="PANTHER" id="PTHR42749">
    <property type="entry name" value="CELL SHAPE-DETERMINING PROTEIN MREB"/>
    <property type="match status" value="1"/>
</dbReference>
<dbReference type="NCBIfam" id="TIGR00904">
    <property type="entry name" value="mreB"/>
    <property type="match status" value="1"/>
</dbReference>